<accession>A0A2P6VHG1</accession>
<dbReference type="PANTHER" id="PTHR46438">
    <property type="entry name" value="ALPHA/BETA-HYDROLASES SUPERFAMILY PROTEIN"/>
    <property type="match status" value="1"/>
</dbReference>
<evidence type="ECO:0000256" key="1">
    <source>
        <dbReference type="SAM" id="MobiDB-lite"/>
    </source>
</evidence>
<keyword evidence="4" id="KW-1185">Reference proteome</keyword>
<dbReference type="STRING" id="554055.A0A2P6VHG1"/>
<dbReference type="SUPFAM" id="SSF53474">
    <property type="entry name" value="alpha/beta-Hydrolases"/>
    <property type="match status" value="1"/>
</dbReference>
<feature type="domain" description="AB hydrolase-1" evidence="2">
    <location>
        <begin position="88"/>
        <end position="178"/>
    </location>
</feature>
<dbReference type="AlphaFoldDB" id="A0A2P6VHG1"/>
<evidence type="ECO:0000313" key="3">
    <source>
        <dbReference type="EMBL" id="PSC73522.1"/>
    </source>
</evidence>
<dbReference type="InterPro" id="IPR000073">
    <property type="entry name" value="AB_hydrolase_1"/>
</dbReference>
<evidence type="ECO:0000259" key="2">
    <source>
        <dbReference type="Pfam" id="PF00561"/>
    </source>
</evidence>
<evidence type="ECO:0000313" key="4">
    <source>
        <dbReference type="Proteomes" id="UP000239649"/>
    </source>
</evidence>
<dbReference type="InterPro" id="IPR029058">
    <property type="entry name" value="AB_hydrolase_fold"/>
</dbReference>
<sequence length="618" mass="63323">MERLQRQATAFRDLLGLETLPQNAREAKAAARQLGAVVLAGVAPPTLLSELIHEEVEGAPLPRPRFVDISTGLRLRYLEWGPSGGVEVVLLLHDLGESADIWRRLGPRLGDRGYRTIALDLRGHGESGRSLDARYSADALAEDVKAFIVARDLYVSPLAVVGCGMGAAAGLALAQAAPFLLGALLAAEFALPADAAAAAAAGEDAAGGGDAAREGALEAANGCASPAAPGGAARACSGSSKELLPWWGFRVGQASAFASVEQCAAFLAHPLANLAPGLLVPLEAAAARQVAADARQVEADAAVAVGSDGASSASSCDSCSDCDSPNSPSSYVRGAAATGGQPGKAQQDGQAGSPAAPAAPPLRELFAQLQRPLRGAVASACSLVRLPAWLAEGRPADYWEEEEEYVSGGGGLQPRMDPSFHFTFDPSALLRGLSGLRCHLLLLRGGRASWADADDAAAMAAAAAGGGAASAAIAELPGAGHWLAADHPEQLLLQVVAFLEGPAVRCFDRRPLPSGAQQGAANGCSSAGASSAGARRPELLGLRPLPEYSTLEEAQKALGPRRIPTAAAVDEELRKLRLEEGRPPSAPSSDDEGEGCGGRTKRRTALARDPPEYFAFVG</sequence>
<proteinExistence type="predicted"/>
<organism evidence="3 4">
    <name type="scientific">Micractinium conductrix</name>
    <dbReference type="NCBI Taxonomy" id="554055"/>
    <lineage>
        <taxon>Eukaryota</taxon>
        <taxon>Viridiplantae</taxon>
        <taxon>Chlorophyta</taxon>
        <taxon>core chlorophytes</taxon>
        <taxon>Trebouxiophyceae</taxon>
        <taxon>Chlorellales</taxon>
        <taxon>Chlorellaceae</taxon>
        <taxon>Chlorella clade</taxon>
        <taxon>Micractinium</taxon>
    </lineage>
</organism>
<feature type="region of interest" description="Disordered" evidence="1">
    <location>
        <begin position="330"/>
        <end position="358"/>
    </location>
</feature>
<comment type="caution">
    <text evidence="3">The sequence shown here is derived from an EMBL/GenBank/DDBJ whole genome shotgun (WGS) entry which is preliminary data.</text>
</comment>
<dbReference type="Pfam" id="PF00561">
    <property type="entry name" value="Abhydrolase_1"/>
    <property type="match status" value="1"/>
</dbReference>
<dbReference type="Gene3D" id="3.40.50.1820">
    <property type="entry name" value="alpha/beta hydrolase"/>
    <property type="match status" value="2"/>
</dbReference>
<reference evidence="3 4" key="1">
    <citation type="journal article" date="2018" name="Plant J.">
        <title>Genome sequences of Chlorella sorokiniana UTEX 1602 and Micractinium conductrix SAG 241.80: implications to maltose excretion by a green alga.</title>
        <authorList>
            <person name="Arriola M.B."/>
            <person name="Velmurugan N."/>
            <person name="Zhang Y."/>
            <person name="Plunkett M.H."/>
            <person name="Hondzo H."/>
            <person name="Barney B.M."/>
        </authorList>
    </citation>
    <scope>NUCLEOTIDE SEQUENCE [LARGE SCALE GENOMIC DNA]</scope>
    <source>
        <strain evidence="3 4">SAG 241.80</strain>
    </source>
</reference>
<dbReference type="OrthoDB" id="565370at2759"/>
<name>A0A2P6VHG1_9CHLO</name>
<dbReference type="EMBL" id="LHPF02000007">
    <property type="protein sequence ID" value="PSC73522.1"/>
    <property type="molecule type" value="Genomic_DNA"/>
</dbReference>
<dbReference type="Proteomes" id="UP000239649">
    <property type="component" value="Unassembled WGS sequence"/>
</dbReference>
<gene>
    <name evidence="3" type="ORF">C2E20_3305</name>
</gene>
<dbReference type="PANTHER" id="PTHR46438:SF11">
    <property type="entry name" value="LIPASE-RELATED"/>
    <property type="match status" value="1"/>
</dbReference>
<protein>
    <submittedName>
        <fullName evidence="3">3-oxoadipate enol-lactonase</fullName>
    </submittedName>
</protein>
<feature type="region of interest" description="Disordered" evidence="1">
    <location>
        <begin position="576"/>
        <end position="610"/>
    </location>
</feature>